<evidence type="ECO:0000313" key="3">
    <source>
        <dbReference type="Proteomes" id="UP000199101"/>
    </source>
</evidence>
<protein>
    <submittedName>
        <fullName evidence="2">Uncharacterized conserved protein PhnB, glyoxalase superfamily</fullName>
    </submittedName>
</protein>
<dbReference type="EMBL" id="FMAG01000003">
    <property type="protein sequence ID" value="SCB26425.1"/>
    <property type="molecule type" value="Genomic_DNA"/>
</dbReference>
<dbReference type="STRING" id="410764.GA0061103_3649"/>
<evidence type="ECO:0000313" key="2">
    <source>
        <dbReference type="EMBL" id="SCB26425.1"/>
    </source>
</evidence>
<name>A0A1C3VFI0_9HYPH</name>
<dbReference type="Proteomes" id="UP000199101">
    <property type="component" value="Unassembled WGS sequence"/>
</dbReference>
<keyword evidence="3" id="KW-1185">Reference proteome</keyword>
<dbReference type="PROSITE" id="PS51819">
    <property type="entry name" value="VOC"/>
    <property type="match status" value="1"/>
</dbReference>
<dbReference type="AlphaFoldDB" id="A0A1C3VFI0"/>
<dbReference type="Gene3D" id="3.10.180.10">
    <property type="entry name" value="2,3-Dihydroxybiphenyl 1,2-Dioxygenase, domain 1"/>
    <property type="match status" value="1"/>
</dbReference>
<dbReference type="RefSeq" id="WP_092711748.1">
    <property type="nucleotide sequence ID" value="NZ_FMAG01000003.1"/>
</dbReference>
<proteinExistence type="predicted"/>
<accession>A0A1C3VFI0</accession>
<dbReference type="InterPro" id="IPR029068">
    <property type="entry name" value="Glyas_Bleomycin-R_OHBP_Dase"/>
</dbReference>
<dbReference type="Pfam" id="PF00903">
    <property type="entry name" value="Glyoxalase"/>
    <property type="match status" value="1"/>
</dbReference>
<dbReference type="InterPro" id="IPR037523">
    <property type="entry name" value="VOC_core"/>
</dbReference>
<dbReference type="SUPFAM" id="SSF54593">
    <property type="entry name" value="Glyoxalase/Bleomycin resistance protein/Dihydroxybiphenyl dioxygenase"/>
    <property type="match status" value="1"/>
</dbReference>
<reference evidence="3" key="1">
    <citation type="submission" date="2016-08" db="EMBL/GenBank/DDBJ databases">
        <authorList>
            <person name="Varghese N."/>
            <person name="Submissions Spin"/>
        </authorList>
    </citation>
    <scope>NUCLEOTIDE SEQUENCE [LARGE SCALE GENOMIC DNA]</scope>
    <source>
        <strain evidence="3">HAMBI 2975</strain>
    </source>
</reference>
<dbReference type="PANTHER" id="PTHR36503">
    <property type="entry name" value="BLR2520 PROTEIN"/>
    <property type="match status" value="1"/>
</dbReference>
<dbReference type="OrthoDB" id="9791602at2"/>
<gene>
    <name evidence="2" type="ORF">GA0061103_3649</name>
</gene>
<feature type="domain" description="VOC" evidence="1">
    <location>
        <begin position="88"/>
        <end position="209"/>
    </location>
</feature>
<dbReference type="PANTHER" id="PTHR36503:SF3">
    <property type="entry name" value="BLR0126 PROTEIN"/>
    <property type="match status" value="1"/>
</dbReference>
<dbReference type="InterPro" id="IPR004360">
    <property type="entry name" value="Glyas_Fos-R_dOase_dom"/>
</dbReference>
<organism evidence="2 3">
    <name type="scientific">Rhizobium multihospitium</name>
    <dbReference type="NCBI Taxonomy" id="410764"/>
    <lineage>
        <taxon>Bacteria</taxon>
        <taxon>Pseudomonadati</taxon>
        <taxon>Pseudomonadota</taxon>
        <taxon>Alphaproteobacteria</taxon>
        <taxon>Hyphomicrobiales</taxon>
        <taxon>Rhizobiaceae</taxon>
        <taxon>Rhizobium/Agrobacterium group</taxon>
        <taxon>Rhizobium</taxon>
    </lineage>
</organism>
<evidence type="ECO:0000259" key="1">
    <source>
        <dbReference type="PROSITE" id="PS51819"/>
    </source>
</evidence>
<sequence length="211" mass="23703">MPTLDTYRKQAKLLMRWHRERDYSIGGRVRSLDRFQALTDREILAMKFPLALAQEIVAVEAGHKSWAELKIATTDAPKMQPAPAEPPVFKSIIPILFVRDVTASAAFFREKLGFSEDFLHGSPPFYGAVSRDGIWIHLRLVYEPYFAAAAAKEGSLILASIEVSNVQGLFEEFKARGAEFAQPLMKQAWGGTDFHVRDPDGNVISFVTFRS</sequence>